<dbReference type="AlphaFoldDB" id="A0A4R3LKU0"/>
<dbReference type="EMBL" id="SMAF01000002">
    <property type="protein sequence ID" value="TCT00824.1"/>
    <property type="molecule type" value="Genomic_DNA"/>
</dbReference>
<evidence type="ECO:0000313" key="4">
    <source>
        <dbReference type="Proteomes" id="UP000294599"/>
    </source>
</evidence>
<keyword evidence="2" id="KW-1133">Transmembrane helix</keyword>
<dbReference type="OrthoDB" id="9813903at2"/>
<keyword evidence="1" id="KW-0175">Coiled coil</keyword>
<name>A0A4R3LKU0_9GAMM</name>
<dbReference type="Proteomes" id="UP000294599">
    <property type="component" value="Unassembled WGS sequence"/>
</dbReference>
<evidence type="ECO:0000256" key="1">
    <source>
        <dbReference type="SAM" id="Coils"/>
    </source>
</evidence>
<feature type="transmembrane region" description="Helical" evidence="2">
    <location>
        <begin position="416"/>
        <end position="438"/>
    </location>
</feature>
<keyword evidence="2" id="KW-0472">Membrane</keyword>
<dbReference type="Gene3D" id="3.30.70.270">
    <property type="match status" value="1"/>
</dbReference>
<sequence length="486" mass="52358">MTGRQRNIGSSVVVMLGLVLCTWATISPAKEQVFELAGYRLRAASNRAAGIAEGRAALDADVFKDDPVGERSLLWYMGGAALGIPDAVALDEVVLRLRSLHDQNGDVVAGAYAGFLRGSRMIELGQVGAGMAEVLRAANVLDVNADPAQRSIAASELCRSYLLAEWPGQAIDHCRRYSALAEELGDPVTLARARYLEASANSNAGELDRAVGLWRQSREGFLAAGLDTLAGRAAGSLAGDLVAMHRFEEALALAQEAIAAAEAAGNPISVGLVRGVRAEALAGLDRVQEALADIDAAIAIVEDLDAPSQLSTLLRTKKNILQGHYGGARTGAAAGADAGKPEVAALGDRIRALEAAIPDASESEEIVSLESRHMQREQTLRIRELEHENRLRQHELRVAELEATRQELLLREQRRFMLMATVVVVLLVITLVALALLLRTQRRLARSFRDQAYRDALTSLPNRRAIMERIGQLLREPHAAEQGQCC</sequence>
<dbReference type="SUPFAM" id="SSF48452">
    <property type="entry name" value="TPR-like"/>
    <property type="match status" value="1"/>
</dbReference>
<evidence type="ECO:0008006" key="5">
    <source>
        <dbReference type="Google" id="ProtNLM"/>
    </source>
</evidence>
<feature type="transmembrane region" description="Helical" evidence="2">
    <location>
        <begin position="7"/>
        <end position="26"/>
    </location>
</feature>
<feature type="coiled-coil region" evidence="1">
    <location>
        <begin position="382"/>
        <end position="411"/>
    </location>
</feature>
<evidence type="ECO:0000313" key="3">
    <source>
        <dbReference type="EMBL" id="TCT00824.1"/>
    </source>
</evidence>
<gene>
    <name evidence="3" type="ORF">EDC25_102193</name>
</gene>
<dbReference type="Gene3D" id="1.25.40.10">
    <property type="entry name" value="Tetratricopeptide repeat domain"/>
    <property type="match status" value="1"/>
</dbReference>
<dbReference type="RefSeq" id="WP_123522113.1">
    <property type="nucleotide sequence ID" value="NZ_JBHLWF010000013.1"/>
</dbReference>
<accession>A0A4R3LKU0</accession>
<reference evidence="3 4" key="1">
    <citation type="submission" date="2019-03" db="EMBL/GenBank/DDBJ databases">
        <title>Genomic Encyclopedia of Type Strains, Phase IV (KMG-IV): sequencing the most valuable type-strain genomes for metagenomic binning, comparative biology and taxonomic classification.</title>
        <authorList>
            <person name="Goeker M."/>
        </authorList>
    </citation>
    <scope>NUCLEOTIDE SEQUENCE [LARGE SCALE GENOMIC DNA]</scope>
    <source>
        <strain evidence="3 4">DSM 21944</strain>
    </source>
</reference>
<keyword evidence="4" id="KW-1185">Reference proteome</keyword>
<keyword evidence="2" id="KW-0812">Transmembrane</keyword>
<organism evidence="3 4">
    <name type="scientific">Pseudofulvimonas gallinarii</name>
    <dbReference type="NCBI Taxonomy" id="634155"/>
    <lineage>
        <taxon>Bacteria</taxon>
        <taxon>Pseudomonadati</taxon>
        <taxon>Pseudomonadota</taxon>
        <taxon>Gammaproteobacteria</taxon>
        <taxon>Lysobacterales</taxon>
        <taxon>Rhodanobacteraceae</taxon>
        <taxon>Pseudofulvimonas</taxon>
    </lineage>
</organism>
<comment type="caution">
    <text evidence="3">The sequence shown here is derived from an EMBL/GenBank/DDBJ whole genome shotgun (WGS) entry which is preliminary data.</text>
</comment>
<dbReference type="InterPro" id="IPR011990">
    <property type="entry name" value="TPR-like_helical_dom_sf"/>
</dbReference>
<evidence type="ECO:0000256" key="2">
    <source>
        <dbReference type="SAM" id="Phobius"/>
    </source>
</evidence>
<proteinExistence type="predicted"/>
<dbReference type="InterPro" id="IPR043128">
    <property type="entry name" value="Rev_trsase/Diguanyl_cyclase"/>
</dbReference>
<protein>
    <recommendedName>
        <fullName evidence="5">Tetratricopeptide repeat protein</fullName>
    </recommendedName>
</protein>